<feature type="region of interest" description="Disordered" evidence="1">
    <location>
        <begin position="65"/>
        <end position="84"/>
    </location>
</feature>
<evidence type="ECO:0000256" key="2">
    <source>
        <dbReference type="SAM" id="Phobius"/>
    </source>
</evidence>
<gene>
    <name evidence="3" type="ORF">PPACK8108_LOCUS20965</name>
</gene>
<keyword evidence="2" id="KW-0812">Transmembrane</keyword>
<dbReference type="AlphaFoldDB" id="A0AAV0BI44"/>
<comment type="caution">
    <text evidence="3">The sequence shown here is derived from an EMBL/GenBank/DDBJ whole genome shotgun (WGS) entry which is preliminary data.</text>
</comment>
<evidence type="ECO:0000256" key="1">
    <source>
        <dbReference type="SAM" id="MobiDB-lite"/>
    </source>
</evidence>
<feature type="region of interest" description="Disordered" evidence="1">
    <location>
        <begin position="181"/>
        <end position="203"/>
    </location>
</feature>
<sequence length="365" mass="42048">MMLKKKLELLQMNFLGNHPVRRLRRRRRRRRKKSRKKTKKKMVKMTMKSGQVNSSYPLASRSKSWLGGTGLRKKNNYLSSGRNKNKNPEMTWVEIFLPNELIIYSSIVNQLPSQKKKKAILIPKVSTTCSTTTVTPKDKSISSKTMMILKQQRRLTSKTKILKDTYLKKFNNNSNSCAINSASSGDVNGNGSGGNVKSKGKGRKRQLILTDFPRLLNVKENKKNSRVKIKDEILFKELPKLNMDQKYCLRDELGNESLNDYERASSRQRSEKSKKTSLSFIKRGGSGGEIGDCEYDEEGKKKFLIFKRIEVESLTNFTIETVCLLFLLTINKINIVFLHNEKKKKKKEGGVDKVYVYIILKTVYK</sequence>
<evidence type="ECO:0000313" key="4">
    <source>
        <dbReference type="Proteomes" id="UP001153365"/>
    </source>
</evidence>
<reference evidence="3" key="1">
    <citation type="submission" date="2022-06" db="EMBL/GenBank/DDBJ databases">
        <authorList>
            <consortium name="SYNGENTA / RWTH Aachen University"/>
        </authorList>
    </citation>
    <scope>NUCLEOTIDE SEQUENCE</scope>
</reference>
<dbReference type="Proteomes" id="UP001153365">
    <property type="component" value="Unassembled WGS sequence"/>
</dbReference>
<keyword evidence="4" id="KW-1185">Reference proteome</keyword>
<dbReference type="EMBL" id="CALTRL010005785">
    <property type="protein sequence ID" value="CAH7686327.1"/>
    <property type="molecule type" value="Genomic_DNA"/>
</dbReference>
<accession>A0AAV0BI44</accession>
<evidence type="ECO:0000313" key="3">
    <source>
        <dbReference type="EMBL" id="CAH7686327.1"/>
    </source>
</evidence>
<feature type="transmembrane region" description="Helical" evidence="2">
    <location>
        <begin position="317"/>
        <end position="338"/>
    </location>
</feature>
<protein>
    <submittedName>
        <fullName evidence="3">Expressed protein</fullName>
    </submittedName>
</protein>
<keyword evidence="2" id="KW-1133">Transmembrane helix</keyword>
<name>A0AAV0BI44_PHAPC</name>
<proteinExistence type="predicted"/>
<keyword evidence="2" id="KW-0472">Membrane</keyword>
<organism evidence="3 4">
    <name type="scientific">Phakopsora pachyrhizi</name>
    <name type="common">Asian soybean rust disease fungus</name>
    <dbReference type="NCBI Taxonomy" id="170000"/>
    <lineage>
        <taxon>Eukaryota</taxon>
        <taxon>Fungi</taxon>
        <taxon>Dikarya</taxon>
        <taxon>Basidiomycota</taxon>
        <taxon>Pucciniomycotina</taxon>
        <taxon>Pucciniomycetes</taxon>
        <taxon>Pucciniales</taxon>
        <taxon>Phakopsoraceae</taxon>
        <taxon>Phakopsora</taxon>
    </lineage>
</organism>